<protein>
    <recommendedName>
        <fullName evidence="3">Small integral membrane protein 8</fullName>
    </recommendedName>
</protein>
<evidence type="ECO:0000313" key="9">
    <source>
        <dbReference type="Proteomes" id="UP000186698"/>
    </source>
</evidence>
<reference evidence="10" key="1">
    <citation type="submission" date="2025-08" db="UniProtKB">
        <authorList>
            <consortium name="RefSeq"/>
        </authorList>
    </citation>
    <scope>IDENTIFICATION</scope>
    <source>
        <strain evidence="10">J_2021</strain>
        <tissue evidence="10">Erythrocytes</tissue>
    </source>
</reference>
<feature type="region of interest" description="Disordered" evidence="7">
    <location>
        <begin position="46"/>
        <end position="66"/>
    </location>
</feature>
<dbReference type="Bgee" id="108717978">
    <property type="expression patterns" value="Expressed in muscle tissue and 19 other cell types or tissues"/>
</dbReference>
<keyword evidence="9" id="KW-1185">Reference proteome</keyword>
<dbReference type="InterPro" id="IPR026686">
    <property type="entry name" value="UPF0708"/>
</dbReference>
<organism evidence="9 10">
    <name type="scientific">Xenopus laevis</name>
    <name type="common">African clawed frog</name>
    <dbReference type="NCBI Taxonomy" id="8355"/>
    <lineage>
        <taxon>Eukaryota</taxon>
        <taxon>Metazoa</taxon>
        <taxon>Chordata</taxon>
        <taxon>Craniata</taxon>
        <taxon>Vertebrata</taxon>
        <taxon>Euteleostomi</taxon>
        <taxon>Amphibia</taxon>
        <taxon>Batrachia</taxon>
        <taxon>Anura</taxon>
        <taxon>Pipoidea</taxon>
        <taxon>Pipidae</taxon>
        <taxon>Xenopodinae</taxon>
        <taxon>Xenopus</taxon>
        <taxon>Xenopus</taxon>
    </lineage>
</organism>
<evidence type="ECO:0000256" key="7">
    <source>
        <dbReference type="SAM" id="MobiDB-lite"/>
    </source>
</evidence>
<sequence>MYTQCSVQGFVISLSGKHNVNPPNSWKTTDCRCFSDQPLSLFWKMSSPSSESSNVKSGPPKEEYRTPGFRGVKTTTLFRAVNPELFIKPNKPVMVFGLVTITMCVAYIAYLHATEENKKELYEAVDSEGNRYTRRKTSKWD</sequence>
<proteinExistence type="inferred from homology"/>
<dbReference type="OrthoDB" id="1880105at2759"/>
<comment type="subcellular location">
    <subcellularLocation>
        <location evidence="1">Membrane</location>
        <topology evidence="1">Single-pass membrane protein</topology>
    </subcellularLocation>
</comment>
<dbReference type="PANTHER" id="PTHR14274">
    <property type="entry name" value="SMALL INTEGRAL MEMBRANE PROTEIN 8"/>
    <property type="match status" value="1"/>
</dbReference>
<dbReference type="Proteomes" id="UP000186698">
    <property type="component" value="Chromosome 5S"/>
</dbReference>
<dbReference type="RefSeq" id="XP_018120939.1">
    <property type="nucleotide sequence ID" value="XM_018265450.2"/>
</dbReference>
<keyword evidence="6 8" id="KW-0472">Membrane</keyword>
<gene>
    <name evidence="10" type="primary">LOC108717978</name>
</gene>
<evidence type="ECO:0000256" key="1">
    <source>
        <dbReference type="ARBA" id="ARBA00004167"/>
    </source>
</evidence>
<evidence type="ECO:0000256" key="6">
    <source>
        <dbReference type="ARBA" id="ARBA00023136"/>
    </source>
</evidence>
<dbReference type="PaxDb" id="8355-A0A1L8G376"/>
<evidence type="ECO:0000256" key="8">
    <source>
        <dbReference type="SAM" id="Phobius"/>
    </source>
</evidence>
<keyword evidence="5 8" id="KW-1133">Transmembrane helix</keyword>
<dbReference type="KEGG" id="xla:108717978"/>
<evidence type="ECO:0000313" key="10">
    <source>
        <dbReference type="RefSeq" id="XP_018120939.1"/>
    </source>
</evidence>
<feature type="transmembrane region" description="Helical" evidence="8">
    <location>
        <begin position="93"/>
        <end position="113"/>
    </location>
</feature>
<feature type="compositionally biased region" description="Low complexity" evidence="7">
    <location>
        <begin position="46"/>
        <end position="58"/>
    </location>
</feature>
<comment type="similarity">
    <text evidence="2">Belongs to the SMIM8 family.</text>
</comment>
<accession>A0A1L8G376</accession>
<dbReference type="STRING" id="8355.A0A1L8G376"/>
<evidence type="ECO:0000256" key="5">
    <source>
        <dbReference type="ARBA" id="ARBA00022989"/>
    </source>
</evidence>
<evidence type="ECO:0000256" key="3">
    <source>
        <dbReference type="ARBA" id="ARBA00014451"/>
    </source>
</evidence>
<dbReference type="GeneID" id="108717978"/>
<name>A0A1L8G376_XENLA</name>
<keyword evidence="4 8" id="KW-0812">Transmembrane</keyword>
<evidence type="ECO:0000256" key="2">
    <source>
        <dbReference type="ARBA" id="ARBA00009328"/>
    </source>
</evidence>
<dbReference type="GO" id="GO:0016020">
    <property type="term" value="C:membrane"/>
    <property type="evidence" value="ECO:0007669"/>
    <property type="project" value="UniProtKB-SubCell"/>
</dbReference>
<dbReference type="PANTHER" id="PTHR14274:SF1">
    <property type="entry name" value="SMALL INTEGRAL MEMBRANE PROTEIN 8"/>
    <property type="match status" value="1"/>
</dbReference>
<evidence type="ECO:0000256" key="4">
    <source>
        <dbReference type="ARBA" id="ARBA00022692"/>
    </source>
</evidence>
<dbReference type="Pfam" id="PF14937">
    <property type="entry name" value="DUF4500"/>
    <property type="match status" value="1"/>
</dbReference>
<dbReference type="AlphaFoldDB" id="A0A1L8G376"/>